<dbReference type="InterPro" id="IPR029058">
    <property type="entry name" value="AB_hydrolase_fold"/>
</dbReference>
<keyword evidence="1" id="KW-0732">Signal</keyword>
<evidence type="ECO:0000256" key="1">
    <source>
        <dbReference type="SAM" id="SignalP"/>
    </source>
</evidence>
<name>A0A4U2YNH6_9ACTN</name>
<dbReference type="InterPro" id="IPR017868">
    <property type="entry name" value="Filamin/ABP280_repeat-like"/>
</dbReference>
<dbReference type="Pfam" id="PF16640">
    <property type="entry name" value="Big_3_5"/>
    <property type="match status" value="2"/>
</dbReference>
<comment type="caution">
    <text evidence="3">The sequence shown here is derived from an EMBL/GenBank/DDBJ whole genome shotgun (WGS) entry which is preliminary data.</text>
</comment>
<dbReference type="InterPro" id="IPR032109">
    <property type="entry name" value="Big_3_5"/>
</dbReference>
<dbReference type="Proteomes" id="UP000307808">
    <property type="component" value="Unassembled WGS sequence"/>
</dbReference>
<protein>
    <recommendedName>
        <fullName evidence="2">Bacterial Ig-like domain-containing protein</fullName>
    </recommendedName>
</protein>
<reference evidence="3 4" key="1">
    <citation type="submission" date="2019-04" db="EMBL/GenBank/DDBJ databases">
        <authorList>
            <person name="Dong K."/>
        </authorList>
    </citation>
    <scope>NUCLEOTIDE SEQUENCE [LARGE SCALE GENOMIC DNA]</scope>
    <source>
        <strain evidence="4">dk3543</strain>
    </source>
</reference>
<feature type="signal peptide" evidence="1">
    <location>
        <begin position="1"/>
        <end position="20"/>
    </location>
</feature>
<dbReference type="SUPFAM" id="SSF53474">
    <property type="entry name" value="alpha/beta-Hydrolases"/>
    <property type="match status" value="1"/>
</dbReference>
<feature type="domain" description="Bacterial Ig-like" evidence="2">
    <location>
        <begin position="1049"/>
        <end position="1137"/>
    </location>
</feature>
<dbReference type="AlphaFoldDB" id="A0A4U2YNH6"/>
<dbReference type="RefSeq" id="WP_137066190.1">
    <property type="nucleotide sequence ID" value="NZ_CP040748.1"/>
</dbReference>
<gene>
    <name evidence="3" type="ORF">FC770_11070</name>
</gene>
<dbReference type="InterPro" id="IPR013783">
    <property type="entry name" value="Ig-like_fold"/>
</dbReference>
<dbReference type="PROSITE" id="PS50194">
    <property type="entry name" value="FILAMIN_REPEAT"/>
    <property type="match status" value="1"/>
</dbReference>
<dbReference type="GO" id="GO:0005975">
    <property type="term" value="P:carbohydrate metabolic process"/>
    <property type="evidence" value="ECO:0007669"/>
    <property type="project" value="UniProtKB-ARBA"/>
</dbReference>
<keyword evidence="4" id="KW-1185">Reference proteome</keyword>
<evidence type="ECO:0000313" key="4">
    <source>
        <dbReference type="Proteomes" id="UP000307808"/>
    </source>
</evidence>
<proteinExistence type="predicted"/>
<accession>A0A4U2YNH6</accession>
<feature type="domain" description="Bacterial Ig-like" evidence="2">
    <location>
        <begin position="957"/>
        <end position="1035"/>
    </location>
</feature>
<sequence>MSTAALLAVPLVAALPAANAAPSGDGWSITTAPGGYQVTVALDEPLPMRSDAPTLVVDGTTLGLATESEDGSRLSIFTTDASVLEADEVEAGWASESFDAEAPDSTVVEVPDAASIRALGVDPDEHGSFAWTESIYKFGDQAIDLANIGGVRGELEGKVYLPTTGGARPVVMLLHGRHTSCYGTGPTHSNRWPCATAPDNELRMSIPSYAGYDNLAQALASHGYAVVSVSANAINSNDNQLAADRGAVARGQLMLDTLEMLRKADAGKAVSYTDTWTGNTLDLDAALAEGARSYELRREGFITGAPDLDPVRAADFEGRFDFSTIGMMGHSRGGEGVTAAATLNQGLDTPWEITSILPLAPVDFGRMTVPNVPMNVVLPYCDGDVSNQQGQHMLDDSRYAFGDDVLRSATWMMGTNHNFYNTAWTPGLYRYSVSDDWSNSAARRTDPTCGTDPSVAETSIRISAADQYALGSDYMTAWFRLTMGGEDVFLPMFDGTGVLPQSAKGADVRTVATAPSSTRSTVASFENASTRVTQAGTASTTVCASLGGRTAGTELPACATTLASSQVPHWTPATNGGNVPATPVTRMTWTSQTGELRVGIAKGQRDASPFDRLSIKMAADETVATATDLTLSVVDGQGERYDALVSELNPFALTRLPASSSSAGINTLKKIVLQQVNVELAELASAGLDLSDLREVRLKAVTGGPGAAYLSDLAFESSSVGTADSTRMPVIGLYAPNVEEGNAPDSYELAVHLDAPATSTVVGDVSVLGSTTGRAGIATQRVTFAPGETCKVVSVALQGDREASSTATTQVTHSVINTRNAVMGAESIGFTQVREDDGVTGSALEAAPFGKAGDPCAELGSFRAGGVLDVADEVAPGDDLTVGLPGNRAGEAVVVTVAGHEPTTVVADAEGVASTTFPVPADAERGELAVNAVAAGTGRTAEAVVNVRDASTTTLVVDPVTPKLGQKVTLTATVTGGETPGTVEFLDGTTSLGTAPVASGTATLTVKGFKAGAHALVAKFGGSTVTSASQSAPVAFLLGKGVTATKVTGPKKVGKGKKYVIRVAVTGAAGEEKLTGKVKVVVKGAKKATRTVTVKANGTATLTLVAPKRKGQLRITATYQGAGSYQASTSTVKVVRVR</sequence>
<evidence type="ECO:0000313" key="3">
    <source>
        <dbReference type="EMBL" id="TKI61351.1"/>
    </source>
</evidence>
<feature type="chain" id="PRO_5020588990" description="Bacterial Ig-like domain-containing protein" evidence="1">
    <location>
        <begin position="21"/>
        <end position="1138"/>
    </location>
</feature>
<dbReference type="Gene3D" id="3.40.50.1820">
    <property type="entry name" value="alpha/beta hydrolase"/>
    <property type="match status" value="1"/>
</dbReference>
<organism evidence="3 4">
    <name type="scientific">Nocardioides jishulii</name>
    <dbReference type="NCBI Taxonomy" id="2575440"/>
    <lineage>
        <taxon>Bacteria</taxon>
        <taxon>Bacillati</taxon>
        <taxon>Actinomycetota</taxon>
        <taxon>Actinomycetes</taxon>
        <taxon>Propionibacteriales</taxon>
        <taxon>Nocardioidaceae</taxon>
        <taxon>Nocardioides</taxon>
    </lineage>
</organism>
<dbReference type="Gene3D" id="2.60.40.10">
    <property type="entry name" value="Immunoglobulins"/>
    <property type="match status" value="2"/>
</dbReference>
<evidence type="ECO:0000259" key="2">
    <source>
        <dbReference type="Pfam" id="PF16640"/>
    </source>
</evidence>
<dbReference type="EMBL" id="SZPY01000003">
    <property type="protein sequence ID" value="TKI61351.1"/>
    <property type="molecule type" value="Genomic_DNA"/>
</dbReference>
<dbReference type="OrthoDB" id="6646510at2"/>